<evidence type="ECO:0000313" key="1">
    <source>
        <dbReference type="EMBL" id="CAI8614610.1"/>
    </source>
</evidence>
<name>A0AAV1B074_VICFA</name>
<accession>A0AAV1B074</accession>
<dbReference type="EMBL" id="OX451740">
    <property type="protein sequence ID" value="CAI8614610.1"/>
    <property type="molecule type" value="Genomic_DNA"/>
</dbReference>
<evidence type="ECO:0000313" key="2">
    <source>
        <dbReference type="Proteomes" id="UP001157006"/>
    </source>
</evidence>
<reference evidence="1 2" key="1">
    <citation type="submission" date="2023-01" db="EMBL/GenBank/DDBJ databases">
        <authorList>
            <person name="Kreplak J."/>
        </authorList>
    </citation>
    <scope>NUCLEOTIDE SEQUENCE [LARGE SCALE GENOMIC DNA]</scope>
</reference>
<gene>
    <name evidence="1" type="ORF">VFH_V138000</name>
</gene>
<dbReference type="Proteomes" id="UP001157006">
    <property type="component" value="Chromosome 5"/>
</dbReference>
<keyword evidence="2" id="KW-1185">Reference proteome</keyword>
<protein>
    <submittedName>
        <fullName evidence="1">Uncharacterized protein</fullName>
    </submittedName>
</protein>
<organism evidence="1 2">
    <name type="scientific">Vicia faba</name>
    <name type="common">Broad bean</name>
    <name type="synonym">Faba vulgaris</name>
    <dbReference type="NCBI Taxonomy" id="3906"/>
    <lineage>
        <taxon>Eukaryota</taxon>
        <taxon>Viridiplantae</taxon>
        <taxon>Streptophyta</taxon>
        <taxon>Embryophyta</taxon>
        <taxon>Tracheophyta</taxon>
        <taxon>Spermatophyta</taxon>
        <taxon>Magnoliopsida</taxon>
        <taxon>eudicotyledons</taxon>
        <taxon>Gunneridae</taxon>
        <taxon>Pentapetalae</taxon>
        <taxon>rosids</taxon>
        <taxon>fabids</taxon>
        <taxon>Fabales</taxon>
        <taxon>Fabaceae</taxon>
        <taxon>Papilionoideae</taxon>
        <taxon>50 kb inversion clade</taxon>
        <taxon>NPAAA clade</taxon>
        <taxon>Hologalegina</taxon>
        <taxon>IRL clade</taxon>
        <taxon>Fabeae</taxon>
        <taxon>Vicia</taxon>
    </lineage>
</organism>
<sequence length="160" mass="18022">MLEIESRIYKENDYVTLEINSMSDDDHVHEDVEVDIIVAHVGVVTNLNEKRKFASKGKKDHAVEDVEEYVEILCENLEIEVKNDRIPHGLQSFNYKLFVGKDVSGIVSNICAPVDITNMMLVGLVGCCSFQACVMDPEACCFVYTFARLEEKGATTLHDM</sequence>
<dbReference type="AlphaFoldDB" id="A0AAV1B074"/>
<proteinExistence type="predicted"/>